<feature type="compositionally biased region" description="Polar residues" evidence="1">
    <location>
        <begin position="23"/>
        <end position="38"/>
    </location>
</feature>
<dbReference type="Proteomes" id="UP000799538">
    <property type="component" value="Unassembled WGS sequence"/>
</dbReference>
<keyword evidence="3" id="KW-1185">Reference proteome</keyword>
<organism evidence="2 3">
    <name type="scientific">Elsinoe ampelina</name>
    <dbReference type="NCBI Taxonomy" id="302913"/>
    <lineage>
        <taxon>Eukaryota</taxon>
        <taxon>Fungi</taxon>
        <taxon>Dikarya</taxon>
        <taxon>Ascomycota</taxon>
        <taxon>Pezizomycotina</taxon>
        <taxon>Dothideomycetes</taxon>
        <taxon>Dothideomycetidae</taxon>
        <taxon>Myriangiales</taxon>
        <taxon>Elsinoaceae</taxon>
        <taxon>Elsinoe</taxon>
    </lineage>
</organism>
<sequence>MNVAELNASSLALGSAMSEARNKATQSSASLSAPSGTYYSGPRRPISALYEPRPQSAMGFPKVSRSHSTRHQPPVDVKKENNVRAGAGIYTPAPTPLNSPIGSLSDGYTAVESPFEKKQIKWDDEEGKKRKGLFSGSKFWKK</sequence>
<dbReference type="AlphaFoldDB" id="A0A6A6G748"/>
<feature type="region of interest" description="Disordered" evidence="1">
    <location>
        <begin position="122"/>
        <end position="142"/>
    </location>
</feature>
<evidence type="ECO:0000256" key="1">
    <source>
        <dbReference type="SAM" id="MobiDB-lite"/>
    </source>
</evidence>
<gene>
    <name evidence="2" type="ORF">BDZ85DRAFT_265316</name>
</gene>
<protein>
    <submittedName>
        <fullName evidence="2">Uncharacterized protein</fullName>
    </submittedName>
</protein>
<evidence type="ECO:0000313" key="2">
    <source>
        <dbReference type="EMBL" id="KAF2221403.1"/>
    </source>
</evidence>
<dbReference type="OrthoDB" id="3931409at2759"/>
<reference evidence="3" key="1">
    <citation type="journal article" date="2020" name="Stud. Mycol.">
        <title>101 Dothideomycetes genomes: A test case for predicting lifestyles and emergence of pathogens.</title>
        <authorList>
            <person name="Haridas S."/>
            <person name="Albert R."/>
            <person name="Binder M."/>
            <person name="Bloem J."/>
            <person name="LaButti K."/>
            <person name="Salamov A."/>
            <person name="Andreopoulos B."/>
            <person name="Baker S."/>
            <person name="Barry K."/>
            <person name="Bills G."/>
            <person name="Bluhm B."/>
            <person name="Cannon C."/>
            <person name="Castanera R."/>
            <person name="Culley D."/>
            <person name="Daum C."/>
            <person name="Ezra D."/>
            <person name="Gonzalez J."/>
            <person name="Henrissat B."/>
            <person name="Kuo A."/>
            <person name="Liang C."/>
            <person name="Lipzen A."/>
            <person name="Lutzoni F."/>
            <person name="Magnuson J."/>
            <person name="Mondo S."/>
            <person name="Nolan M."/>
            <person name="Ohm R."/>
            <person name="Pangilinan J."/>
            <person name="Park H.-J."/>
            <person name="Ramirez L."/>
            <person name="Alfaro M."/>
            <person name="Sun H."/>
            <person name="Tritt A."/>
            <person name="Yoshinaga Y."/>
            <person name="Zwiers L.-H."/>
            <person name="Turgeon B."/>
            <person name="Goodwin S."/>
            <person name="Spatafora J."/>
            <person name="Crous P."/>
            <person name="Grigoriev I."/>
        </authorList>
    </citation>
    <scope>NUCLEOTIDE SEQUENCE [LARGE SCALE GENOMIC DNA]</scope>
    <source>
        <strain evidence="3">CECT 20119</strain>
    </source>
</reference>
<accession>A0A6A6G748</accession>
<dbReference type="EMBL" id="ML992510">
    <property type="protein sequence ID" value="KAF2221403.1"/>
    <property type="molecule type" value="Genomic_DNA"/>
</dbReference>
<feature type="region of interest" description="Disordered" evidence="1">
    <location>
        <begin position="17"/>
        <end position="101"/>
    </location>
</feature>
<name>A0A6A6G748_9PEZI</name>
<evidence type="ECO:0000313" key="3">
    <source>
        <dbReference type="Proteomes" id="UP000799538"/>
    </source>
</evidence>
<proteinExistence type="predicted"/>